<feature type="domain" description="Glycosyltransferase 2-like" evidence="2">
    <location>
        <begin position="5"/>
        <end position="118"/>
    </location>
</feature>
<evidence type="ECO:0000313" key="4">
    <source>
        <dbReference type="Proteomes" id="UP000318733"/>
    </source>
</evidence>
<keyword evidence="3" id="KW-0808">Transferase</keyword>
<dbReference type="AlphaFoldDB" id="A0A556MUN0"/>
<dbReference type="InterPro" id="IPR001173">
    <property type="entry name" value="Glyco_trans_2-like"/>
</dbReference>
<proteinExistence type="inferred from homology"/>
<keyword evidence="4" id="KW-1185">Reference proteome</keyword>
<accession>A0A556MUN0</accession>
<comment type="caution">
    <text evidence="3">The sequence shown here is derived from an EMBL/GenBank/DDBJ whole genome shotgun (WGS) entry which is preliminary data.</text>
</comment>
<dbReference type="Proteomes" id="UP000318733">
    <property type="component" value="Unassembled WGS sequence"/>
</dbReference>
<dbReference type="Gene3D" id="3.90.550.10">
    <property type="entry name" value="Spore Coat Polysaccharide Biosynthesis Protein SpsA, Chain A"/>
    <property type="match status" value="1"/>
</dbReference>
<dbReference type="RefSeq" id="WP_144247139.1">
    <property type="nucleotide sequence ID" value="NZ_VLPK01000001.1"/>
</dbReference>
<dbReference type="PANTHER" id="PTHR43630:SF2">
    <property type="entry name" value="GLYCOSYLTRANSFERASE"/>
    <property type="match status" value="1"/>
</dbReference>
<dbReference type="Pfam" id="PF00535">
    <property type="entry name" value="Glycos_transf_2"/>
    <property type="match status" value="1"/>
</dbReference>
<organism evidence="3 4">
    <name type="scientific">Mucilaginibacter corticis</name>
    <dbReference type="NCBI Taxonomy" id="2597670"/>
    <lineage>
        <taxon>Bacteria</taxon>
        <taxon>Pseudomonadati</taxon>
        <taxon>Bacteroidota</taxon>
        <taxon>Sphingobacteriia</taxon>
        <taxon>Sphingobacteriales</taxon>
        <taxon>Sphingobacteriaceae</taxon>
        <taxon>Mucilaginibacter</taxon>
    </lineage>
</organism>
<sequence>MIPVSVVIITKNEAEILGECIAAAKLITDDIVIIDNYSTDATVNIAAAEGCRVYQRVWDGYGNNKNKGIELAKYDWILSLDADEIADLELALALHSLKLDDPAMVYDIKFNSYFGKKLIRYGSWGRDHHIRLFNRTRVKWSQANVHETLLLPDQTNMQRLDGAIHHYSVKDRKECNSKALYYARLSAEKYLTAGKKAGMINLYISPIFSFVKSYLVFGGFLDGKEGLIIAKITYKNKWLKYHYLSRLEKSSRKKQFIKPNLAVEY</sequence>
<protein>
    <submittedName>
        <fullName evidence="3">Glycosyltransferase family 2 protein</fullName>
    </submittedName>
</protein>
<dbReference type="EMBL" id="VLPK01000001">
    <property type="protein sequence ID" value="TSJ43573.1"/>
    <property type="molecule type" value="Genomic_DNA"/>
</dbReference>
<name>A0A556MUN0_9SPHI</name>
<dbReference type="CDD" id="cd02511">
    <property type="entry name" value="Beta4Glucosyltransferase"/>
    <property type="match status" value="1"/>
</dbReference>
<evidence type="ECO:0000256" key="1">
    <source>
        <dbReference type="ARBA" id="ARBA00038494"/>
    </source>
</evidence>
<reference evidence="3 4" key="1">
    <citation type="submission" date="2019-07" db="EMBL/GenBank/DDBJ databases">
        <authorList>
            <person name="Huq M.A."/>
        </authorList>
    </citation>
    <scope>NUCLEOTIDE SEQUENCE [LARGE SCALE GENOMIC DNA]</scope>
    <source>
        <strain evidence="3 4">MAH-19</strain>
    </source>
</reference>
<dbReference type="GO" id="GO:0016740">
    <property type="term" value="F:transferase activity"/>
    <property type="evidence" value="ECO:0007669"/>
    <property type="project" value="UniProtKB-KW"/>
</dbReference>
<dbReference type="PANTHER" id="PTHR43630">
    <property type="entry name" value="POLY-BETA-1,6-N-ACETYL-D-GLUCOSAMINE SYNTHASE"/>
    <property type="match status" value="1"/>
</dbReference>
<dbReference type="InterPro" id="IPR029044">
    <property type="entry name" value="Nucleotide-diphossugar_trans"/>
</dbReference>
<dbReference type="OrthoDB" id="9815923at2"/>
<evidence type="ECO:0000313" key="3">
    <source>
        <dbReference type="EMBL" id="TSJ43573.1"/>
    </source>
</evidence>
<gene>
    <name evidence="3" type="ORF">FO440_05120</name>
</gene>
<dbReference type="SUPFAM" id="SSF53448">
    <property type="entry name" value="Nucleotide-diphospho-sugar transferases"/>
    <property type="match status" value="1"/>
</dbReference>
<comment type="similarity">
    <text evidence="1">Belongs to the glycosyltransferase 2 family. WaaE/KdtX subfamily.</text>
</comment>
<evidence type="ECO:0000259" key="2">
    <source>
        <dbReference type="Pfam" id="PF00535"/>
    </source>
</evidence>